<evidence type="ECO:0000259" key="1">
    <source>
        <dbReference type="PROSITE" id="PS50983"/>
    </source>
</evidence>
<feature type="domain" description="Fe/B12 periplasmic-binding" evidence="1">
    <location>
        <begin position="1"/>
        <end position="45"/>
    </location>
</feature>
<dbReference type="InterPro" id="IPR002491">
    <property type="entry name" value="ABC_transptr_periplasmic_BD"/>
</dbReference>
<dbReference type="RefSeq" id="WP_167670347.1">
    <property type="nucleotide sequence ID" value="NZ_FMTT01000066.1"/>
</dbReference>
<dbReference type="PROSITE" id="PS50983">
    <property type="entry name" value="FE_B12_PBP"/>
    <property type="match status" value="1"/>
</dbReference>
<gene>
    <name evidence="2" type="ORF">SAMN04487970_106615</name>
</gene>
<dbReference type="Proteomes" id="UP000198601">
    <property type="component" value="Unassembled WGS sequence"/>
</dbReference>
<keyword evidence="3" id="KW-1185">Reference proteome</keyword>
<dbReference type="STRING" id="624147.SAMN04487970_106615"/>
<evidence type="ECO:0000313" key="3">
    <source>
        <dbReference type="Proteomes" id="UP000198601"/>
    </source>
</evidence>
<sequence>MNSPVWRNLSEVKNGKAYVVGSQWSFYDPVTLDWLLDEMPKLMMK</sequence>
<proteinExistence type="predicted"/>
<reference evidence="3" key="1">
    <citation type="submission" date="2016-10" db="EMBL/GenBank/DDBJ databases">
        <authorList>
            <person name="Varghese N."/>
            <person name="Submissions S."/>
        </authorList>
    </citation>
    <scope>NUCLEOTIDE SEQUENCE [LARGE SCALE GENOMIC DNA]</scope>
    <source>
        <strain evidence="3">CGMCC 1.8946</strain>
    </source>
</reference>
<dbReference type="SUPFAM" id="SSF53807">
    <property type="entry name" value="Helical backbone' metal receptor"/>
    <property type="match status" value="1"/>
</dbReference>
<dbReference type="EMBL" id="FMTT01000066">
    <property type="protein sequence ID" value="SCW84564.1"/>
    <property type="molecule type" value="Genomic_DNA"/>
</dbReference>
<name>A0A1G4TT92_9BACL</name>
<accession>A0A1G4TT92</accession>
<dbReference type="AlphaFoldDB" id="A0A1G4TT92"/>
<evidence type="ECO:0000313" key="2">
    <source>
        <dbReference type="EMBL" id="SCW84564.1"/>
    </source>
</evidence>
<protein>
    <submittedName>
        <fullName evidence="2">Iron complex transport system substrate-binding protein</fullName>
    </submittedName>
</protein>
<organism evidence="2 3">
    <name type="scientific">Paenibacillus tianmuensis</name>
    <dbReference type="NCBI Taxonomy" id="624147"/>
    <lineage>
        <taxon>Bacteria</taxon>
        <taxon>Bacillati</taxon>
        <taxon>Bacillota</taxon>
        <taxon>Bacilli</taxon>
        <taxon>Bacillales</taxon>
        <taxon>Paenibacillaceae</taxon>
        <taxon>Paenibacillus</taxon>
    </lineage>
</organism>
<dbReference type="Gene3D" id="3.40.50.1980">
    <property type="entry name" value="Nitrogenase molybdenum iron protein domain"/>
    <property type="match status" value="1"/>
</dbReference>